<evidence type="ECO:0000259" key="3">
    <source>
        <dbReference type="PROSITE" id="PS50211"/>
    </source>
</evidence>
<gene>
    <name evidence="4" type="ORF">TTHERM_00348910</name>
</gene>
<dbReference type="InterPro" id="IPR024224">
    <property type="entry name" value="DENND6"/>
</dbReference>
<dbReference type="Proteomes" id="UP000009168">
    <property type="component" value="Unassembled WGS sequence"/>
</dbReference>
<dbReference type="KEGG" id="tet:TTHERM_00348910"/>
<sequence length="616" mass="72585">MSHIAQMSQQVANIAIQQEQDQVINGWVSYIALGTFRIDDGQSIEYLYPPEGVSAEEKKSIAMISFPDTQSLNQGNDLMIEYCFRMKIRDCQQLGFVFFFRKKDPSTDRGYIQKSIIIITKLPLIHFYQHILNLLGEFLYENKTPYLNLIEKAIADIQQWPDPENSKLYKLQFMGQNFTVSIPQYLLKNRPSIQSESNNIIIKQKESSNQNSQNNVNEKNQRENSQFSSEEMNINLQKQKSNSHNDFRLKNNLQLNDNMHQNIQLTNTREDYKNLGAHFFSTKNTNNKIVFQDHQQGQNIQQQNQDEVNSDAYPNIEIRSKQRSNSLETQQEYSLNKQIKQKNNLTEILKLNDAQEEGLFQEINVFRHVSFNKLHLLWPIWEMILINQPFLLTTNTPSECSAAILGFISLISPLQFAGDYRPYFTVYDTEYKKINLEYEQNMLKSYVLGTCNPLFQMTLKNFPVIIGFDSKSEQQQLLESKKSKKPLQSIKYNKVKSEIIADNKQLEKLLLNCNSPEAMAINNTLVRKHFRVLTNQFLDPINKYLDEQPSQIKIFEEKAFMQYLKKKKSTIQHLYKEKNQLFNLYERFLRSLNFIRYIKNRPNTYYQNPFIQQLRQ</sequence>
<dbReference type="OrthoDB" id="417513at2759"/>
<dbReference type="PANTHER" id="PTHR13677">
    <property type="entry name" value="LD41638P"/>
    <property type="match status" value="1"/>
</dbReference>
<dbReference type="AlphaFoldDB" id="I7MHB6"/>
<evidence type="ECO:0000313" key="4">
    <source>
        <dbReference type="EMBL" id="EAS02801.2"/>
    </source>
</evidence>
<feature type="region of interest" description="Disordered" evidence="2">
    <location>
        <begin position="205"/>
        <end position="229"/>
    </location>
</feature>
<dbReference type="InParanoid" id="I7MHB6"/>
<dbReference type="PANTHER" id="PTHR13677:SF0">
    <property type="entry name" value="LD41638P"/>
    <property type="match status" value="1"/>
</dbReference>
<evidence type="ECO:0000256" key="1">
    <source>
        <dbReference type="ARBA" id="ARBA00007159"/>
    </source>
</evidence>
<feature type="compositionally biased region" description="Low complexity" evidence="2">
    <location>
        <begin position="207"/>
        <end position="218"/>
    </location>
</feature>
<dbReference type="InterPro" id="IPR037516">
    <property type="entry name" value="Tripartite_DENN"/>
</dbReference>
<dbReference type="GO" id="GO:0055037">
    <property type="term" value="C:recycling endosome"/>
    <property type="evidence" value="ECO:0007669"/>
    <property type="project" value="TreeGrafter"/>
</dbReference>
<dbReference type="RefSeq" id="XP_001023046.2">
    <property type="nucleotide sequence ID" value="XM_001023046.2"/>
</dbReference>
<dbReference type="PROSITE" id="PS50211">
    <property type="entry name" value="DENN"/>
    <property type="match status" value="1"/>
</dbReference>
<proteinExistence type="inferred from homology"/>
<evidence type="ECO:0000313" key="5">
    <source>
        <dbReference type="Proteomes" id="UP000009168"/>
    </source>
</evidence>
<dbReference type="GO" id="GO:0005085">
    <property type="term" value="F:guanyl-nucleotide exchange factor activity"/>
    <property type="evidence" value="ECO:0007669"/>
    <property type="project" value="InterPro"/>
</dbReference>
<dbReference type="EMBL" id="GG662523">
    <property type="protein sequence ID" value="EAS02801.2"/>
    <property type="molecule type" value="Genomic_DNA"/>
</dbReference>
<dbReference type="STRING" id="312017.I7MHB6"/>
<keyword evidence="5" id="KW-1185">Reference proteome</keyword>
<comment type="similarity">
    <text evidence="1">Belongs to the DENND6 family.</text>
</comment>
<accession>I7MHB6</accession>
<feature type="domain" description="UDENN" evidence="3">
    <location>
        <begin position="29"/>
        <end position="608"/>
    </location>
</feature>
<name>I7MHB6_TETTS</name>
<dbReference type="GeneID" id="7836827"/>
<organism evidence="4 5">
    <name type="scientific">Tetrahymena thermophila (strain SB210)</name>
    <dbReference type="NCBI Taxonomy" id="312017"/>
    <lineage>
        <taxon>Eukaryota</taxon>
        <taxon>Sar</taxon>
        <taxon>Alveolata</taxon>
        <taxon>Ciliophora</taxon>
        <taxon>Intramacronucleata</taxon>
        <taxon>Oligohymenophorea</taxon>
        <taxon>Hymenostomatida</taxon>
        <taxon>Tetrahymenina</taxon>
        <taxon>Tetrahymenidae</taxon>
        <taxon>Tetrahymena</taxon>
    </lineage>
</organism>
<evidence type="ECO:0000256" key="2">
    <source>
        <dbReference type="SAM" id="MobiDB-lite"/>
    </source>
</evidence>
<protein>
    <submittedName>
        <fullName evidence="4">Polarity axis stabilization protein</fullName>
    </submittedName>
</protein>
<reference evidence="5" key="1">
    <citation type="journal article" date="2006" name="PLoS Biol.">
        <title>Macronuclear genome sequence of the ciliate Tetrahymena thermophila, a model eukaryote.</title>
        <authorList>
            <person name="Eisen J.A."/>
            <person name="Coyne R.S."/>
            <person name="Wu M."/>
            <person name="Wu D."/>
            <person name="Thiagarajan M."/>
            <person name="Wortman J.R."/>
            <person name="Badger J.H."/>
            <person name="Ren Q."/>
            <person name="Amedeo P."/>
            <person name="Jones K.M."/>
            <person name="Tallon L.J."/>
            <person name="Delcher A.L."/>
            <person name="Salzberg S.L."/>
            <person name="Silva J.C."/>
            <person name="Haas B.J."/>
            <person name="Majoros W.H."/>
            <person name="Farzad M."/>
            <person name="Carlton J.M."/>
            <person name="Smith R.K. Jr."/>
            <person name="Garg J."/>
            <person name="Pearlman R.E."/>
            <person name="Karrer K.M."/>
            <person name="Sun L."/>
            <person name="Manning G."/>
            <person name="Elde N.C."/>
            <person name="Turkewitz A.P."/>
            <person name="Asai D.J."/>
            <person name="Wilkes D.E."/>
            <person name="Wang Y."/>
            <person name="Cai H."/>
            <person name="Collins K."/>
            <person name="Stewart B.A."/>
            <person name="Lee S.R."/>
            <person name="Wilamowska K."/>
            <person name="Weinberg Z."/>
            <person name="Ruzzo W.L."/>
            <person name="Wloga D."/>
            <person name="Gaertig J."/>
            <person name="Frankel J."/>
            <person name="Tsao C.-C."/>
            <person name="Gorovsky M.A."/>
            <person name="Keeling P.J."/>
            <person name="Waller R.F."/>
            <person name="Patron N.J."/>
            <person name="Cherry J.M."/>
            <person name="Stover N.A."/>
            <person name="Krieger C.J."/>
            <person name="del Toro C."/>
            <person name="Ryder H.F."/>
            <person name="Williamson S.C."/>
            <person name="Barbeau R.A."/>
            <person name="Hamilton E.P."/>
            <person name="Orias E."/>
        </authorList>
    </citation>
    <scope>NUCLEOTIDE SEQUENCE [LARGE SCALE GENOMIC DNA]</scope>
    <source>
        <strain evidence="5">SB210</strain>
    </source>
</reference>